<dbReference type="AlphaFoldDB" id="A0A1M6HFQ8"/>
<sequence length="477" mass="56127">MEKINETHILVLKEHNGIFQVASIPIDDSFFIINEIKASVDNPNKTLLDVQSEFLNNFQSINNAYGYLYPYAYSSSYVSGAIKPKKYTYAEYKTELDNRVKNKVIGENINIDKIIEDENRILKQSYASLCTRYIKQQMLYKAFQNAANDSSCKMYSRELIGWSSFDYAITDDIKVCIYTNLGFGYASYFTLSISYKDIIIAPFSHIAKYYNACMTDIIRCTRDYYVEKDNWYPMFELVKDFVNHSLEDPKSFVESYIMNEIDEMIRCLRNIMANPFAIINMFKNQNNNLDYHRLRFINPMSNDEKQLYSVYPIEMPTIFKSEKLSQAVNTLKRLEELQKIHSQINVYIEEILNMIIELSPEIDKTIKSIQVDIERLVVQKKPKEELAESLQTQIDGFVSELNNELEKLPKDADWKRKEDVRKQFEERHPIYIDTKNRLQEVKDEIYEINKKIYSRKSLVERLFNSNNNLAPYMASAV</sequence>
<dbReference type="GeneID" id="92713038"/>
<protein>
    <submittedName>
        <fullName evidence="1">Uncharacterized protein</fullName>
    </submittedName>
</protein>
<dbReference type="RefSeq" id="WP_025832064.1">
    <property type="nucleotide sequence ID" value="NZ_FQZN01000018.1"/>
</dbReference>
<organism evidence="1 2">
    <name type="scientific">Bacteroides stercorirosoris</name>
    <dbReference type="NCBI Taxonomy" id="871324"/>
    <lineage>
        <taxon>Bacteria</taxon>
        <taxon>Pseudomonadati</taxon>
        <taxon>Bacteroidota</taxon>
        <taxon>Bacteroidia</taxon>
        <taxon>Bacteroidales</taxon>
        <taxon>Bacteroidaceae</taxon>
        <taxon>Bacteroides</taxon>
    </lineage>
</organism>
<reference evidence="2" key="1">
    <citation type="submission" date="2016-11" db="EMBL/GenBank/DDBJ databases">
        <authorList>
            <person name="Varghese N."/>
            <person name="Submissions S."/>
        </authorList>
    </citation>
    <scope>NUCLEOTIDE SEQUENCE [LARGE SCALE GENOMIC DNA]</scope>
    <source>
        <strain evidence="2">DSM 26884</strain>
    </source>
</reference>
<evidence type="ECO:0000313" key="2">
    <source>
        <dbReference type="Proteomes" id="UP000184192"/>
    </source>
</evidence>
<accession>A0A1M6HFQ8</accession>
<evidence type="ECO:0000313" key="1">
    <source>
        <dbReference type="EMBL" id="SHJ21051.1"/>
    </source>
</evidence>
<proteinExistence type="predicted"/>
<gene>
    <name evidence="1" type="ORF">SAMN05444350_11850</name>
</gene>
<dbReference type="EMBL" id="FQZN01000018">
    <property type="protein sequence ID" value="SHJ21051.1"/>
    <property type="molecule type" value="Genomic_DNA"/>
</dbReference>
<name>A0A1M6HFQ8_9BACE</name>
<dbReference type="Proteomes" id="UP000184192">
    <property type="component" value="Unassembled WGS sequence"/>
</dbReference>
<keyword evidence="2" id="KW-1185">Reference proteome</keyword>